<dbReference type="Proteomes" id="UP000192276">
    <property type="component" value="Unassembled WGS sequence"/>
</dbReference>
<keyword evidence="7" id="KW-1185">Reference proteome</keyword>
<proteinExistence type="predicted"/>
<dbReference type="PANTHER" id="PTHR48075">
    <property type="entry name" value="3-HYDROXYACYL-COA DEHYDROGENASE FAMILY PROTEIN"/>
    <property type="match status" value="1"/>
</dbReference>
<dbReference type="EMBL" id="LWBP01000002">
    <property type="protein sequence ID" value="OQP67941.1"/>
    <property type="molecule type" value="Genomic_DNA"/>
</dbReference>
<feature type="binding site" evidence="3">
    <location>
        <begin position="9"/>
        <end position="14"/>
    </location>
    <ligand>
        <name>NAD(+)</name>
        <dbReference type="ChEBI" id="CHEBI:57540"/>
    </ligand>
</feature>
<dbReference type="PIRSF" id="PIRSF000105">
    <property type="entry name" value="HCDH"/>
    <property type="match status" value="1"/>
</dbReference>
<dbReference type="GO" id="GO:0008691">
    <property type="term" value="F:3-hydroxybutyryl-CoA dehydrogenase activity"/>
    <property type="evidence" value="ECO:0007669"/>
    <property type="project" value="TreeGrafter"/>
</dbReference>
<evidence type="ECO:0000256" key="3">
    <source>
        <dbReference type="PIRSR" id="PIRSR000105-2"/>
    </source>
</evidence>
<dbReference type="PANTHER" id="PTHR48075:SF5">
    <property type="entry name" value="3-HYDROXYBUTYRYL-COA DEHYDROGENASE"/>
    <property type="match status" value="1"/>
</dbReference>
<keyword evidence="3" id="KW-0520">NAD</keyword>
<dbReference type="InterPro" id="IPR008927">
    <property type="entry name" value="6-PGluconate_DH-like_C_sf"/>
</dbReference>
<gene>
    <name evidence="6" type="ORF">A4R26_10595</name>
</gene>
<dbReference type="Gene3D" id="3.40.50.720">
    <property type="entry name" value="NAD(P)-binding Rossmann-like Domain"/>
    <property type="match status" value="1"/>
</dbReference>
<protein>
    <submittedName>
        <fullName evidence="6">3-hydroxybutyryl-CoA dehydrogenase</fullName>
    </submittedName>
</protein>
<dbReference type="STRING" id="550983.A4R26_10595"/>
<dbReference type="FunFam" id="3.40.50.720:FF:000009">
    <property type="entry name" value="Fatty oxidation complex, alpha subunit"/>
    <property type="match status" value="1"/>
</dbReference>
<dbReference type="GO" id="GO:0070403">
    <property type="term" value="F:NAD+ binding"/>
    <property type="evidence" value="ECO:0007669"/>
    <property type="project" value="InterPro"/>
</dbReference>
<name>A0A1V9GB91_9BACT</name>
<feature type="binding site" evidence="3">
    <location>
        <position position="141"/>
    </location>
    <ligand>
        <name>NAD(+)</name>
        <dbReference type="ChEBI" id="CHEBI:57540"/>
    </ligand>
</feature>
<feature type="binding site" evidence="3">
    <location>
        <position position="90"/>
    </location>
    <ligand>
        <name>NAD(+)</name>
        <dbReference type="ChEBI" id="CHEBI:57540"/>
    </ligand>
</feature>
<dbReference type="RefSeq" id="WP_081159885.1">
    <property type="nucleotide sequence ID" value="NZ_LWBP01000002.1"/>
</dbReference>
<feature type="site" description="Important for catalytic activity" evidence="2">
    <location>
        <position position="138"/>
    </location>
</feature>
<accession>A0A1V9GB91</accession>
<dbReference type="InterPro" id="IPR022694">
    <property type="entry name" value="3-OHacyl-CoA_DH"/>
</dbReference>
<dbReference type="InterPro" id="IPR036291">
    <property type="entry name" value="NAD(P)-bd_dom_sf"/>
</dbReference>
<dbReference type="SUPFAM" id="SSF51735">
    <property type="entry name" value="NAD(P)-binding Rossmann-fold domains"/>
    <property type="match status" value="1"/>
</dbReference>
<dbReference type="GO" id="GO:0006635">
    <property type="term" value="P:fatty acid beta-oxidation"/>
    <property type="evidence" value="ECO:0007669"/>
    <property type="project" value="TreeGrafter"/>
</dbReference>
<feature type="binding site" evidence="3">
    <location>
        <position position="117"/>
    </location>
    <ligand>
        <name>NAD(+)</name>
        <dbReference type="ChEBI" id="CHEBI:57540"/>
    </ligand>
</feature>
<keyword evidence="1" id="KW-0560">Oxidoreductase</keyword>
<evidence type="ECO:0000259" key="5">
    <source>
        <dbReference type="Pfam" id="PF02737"/>
    </source>
</evidence>
<feature type="binding site" evidence="3">
    <location>
        <position position="272"/>
    </location>
    <ligand>
        <name>NAD(+)</name>
        <dbReference type="ChEBI" id="CHEBI:57540"/>
    </ligand>
</feature>
<evidence type="ECO:0000256" key="2">
    <source>
        <dbReference type="PIRSR" id="PIRSR000105-1"/>
    </source>
</evidence>
<dbReference type="SUPFAM" id="SSF48179">
    <property type="entry name" value="6-phosphogluconate dehydrogenase C-terminal domain-like"/>
    <property type="match status" value="1"/>
</dbReference>
<feature type="domain" description="3-hydroxyacyl-CoA dehydrogenase NAD binding" evidence="5">
    <location>
        <begin position="4"/>
        <end position="181"/>
    </location>
</feature>
<feature type="domain" description="3-hydroxyacyl-CoA dehydrogenase C-terminal" evidence="4">
    <location>
        <begin position="184"/>
        <end position="280"/>
    </location>
</feature>
<dbReference type="Pfam" id="PF00725">
    <property type="entry name" value="3HCDH"/>
    <property type="match status" value="1"/>
</dbReference>
<dbReference type="InterPro" id="IPR006108">
    <property type="entry name" value="3HC_DH_C"/>
</dbReference>
<evidence type="ECO:0000259" key="4">
    <source>
        <dbReference type="Pfam" id="PF00725"/>
    </source>
</evidence>
<evidence type="ECO:0000313" key="6">
    <source>
        <dbReference type="EMBL" id="OQP67941.1"/>
    </source>
</evidence>
<dbReference type="Pfam" id="PF02737">
    <property type="entry name" value="3HCDH_N"/>
    <property type="match status" value="1"/>
</dbReference>
<reference evidence="7" key="1">
    <citation type="submission" date="2016-04" db="EMBL/GenBank/DDBJ databases">
        <authorList>
            <person name="Chen L."/>
            <person name="Zhuang W."/>
            <person name="Wang G."/>
        </authorList>
    </citation>
    <scope>NUCLEOTIDE SEQUENCE [LARGE SCALE GENOMIC DNA]</scope>
    <source>
        <strain evidence="7">208</strain>
    </source>
</reference>
<evidence type="ECO:0000313" key="7">
    <source>
        <dbReference type="Proteomes" id="UP000192276"/>
    </source>
</evidence>
<dbReference type="InterPro" id="IPR006176">
    <property type="entry name" value="3-OHacyl-CoA_DH_NAD-bd"/>
</dbReference>
<sequence length="280" mass="30747">MVQTICVCGAGTMGSGIAQAASQHNFHVILYDVSTDMLGKAKTAMQNNLQTLVQKNKMTAEDSSAILSRIQFVSDINYCLADMVIEAIVEKPEAKVGLFNQMAEVNHSDTIFATNTSSLSVTEIAKKVRRPQRVAGMHFFNPATIMKLVEVVATPLTDEQTIEAIVQTARQMDKTPVLCQDAPGFIVNHVARPYYLEALKLAEQGVTDFQTIDTLLEASGFKMGPFRLMDLIGNDINYAVSCQVYEALGKPGRLQPSPIQKEKVETGQLGRKTGKGYYNY</sequence>
<evidence type="ECO:0000256" key="1">
    <source>
        <dbReference type="ARBA" id="ARBA00023002"/>
    </source>
</evidence>
<feature type="binding site" evidence="3">
    <location>
        <position position="32"/>
    </location>
    <ligand>
        <name>NAD(+)</name>
        <dbReference type="ChEBI" id="CHEBI:57540"/>
    </ligand>
</feature>
<dbReference type="Gene3D" id="1.10.1040.50">
    <property type="match status" value="1"/>
</dbReference>
<feature type="binding site" evidence="3">
    <location>
        <position position="95"/>
    </location>
    <ligand>
        <name>NAD(+)</name>
        <dbReference type="ChEBI" id="CHEBI:57540"/>
    </ligand>
</feature>
<organism evidence="6 7">
    <name type="scientific">Niastella populi</name>
    <dbReference type="NCBI Taxonomy" id="550983"/>
    <lineage>
        <taxon>Bacteria</taxon>
        <taxon>Pseudomonadati</taxon>
        <taxon>Bacteroidota</taxon>
        <taxon>Chitinophagia</taxon>
        <taxon>Chitinophagales</taxon>
        <taxon>Chitinophagaceae</taxon>
        <taxon>Niastella</taxon>
    </lineage>
</organism>
<comment type="caution">
    <text evidence="6">The sequence shown here is derived from an EMBL/GenBank/DDBJ whole genome shotgun (WGS) entry which is preliminary data.</text>
</comment>
<dbReference type="OrthoDB" id="9771883at2"/>
<dbReference type="AlphaFoldDB" id="A0A1V9GB91"/>